<evidence type="ECO:0000256" key="7">
    <source>
        <dbReference type="SAM" id="SignalP"/>
    </source>
</evidence>
<feature type="signal peptide" evidence="7">
    <location>
        <begin position="1"/>
        <end position="22"/>
    </location>
</feature>
<feature type="chain" id="PRO_5018710603" evidence="7">
    <location>
        <begin position="23"/>
        <end position="354"/>
    </location>
</feature>
<dbReference type="FunFam" id="3.90.70.10:FF:000067">
    <property type="entry name" value="Senescence-specific cysteine protease"/>
    <property type="match status" value="1"/>
</dbReference>
<evidence type="ECO:0000256" key="4">
    <source>
        <dbReference type="ARBA" id="ARBA00022801"/>
    </source>
</evidence>
<evidence type="ECO:0000256" key="1">
    <source>
        <dbReference type="ARBA" id="ARBA00008455"/>
    </source>
</evidence>
<dbReference type="InterPro" id="IPR013201">
    <property type="entry name" value="Prot_inhib_I29"/>
</dbReference>
<dbReference type="SUPFAM" id="SSF54001">
    <property type="entry name" value="Cysteine proteinases"/>
    <property type="match status" value="1"/>
</dbReference>
<evidence type="ECO:0000256" key="3">
    <source>
        <dbReference type="ARBA" id="ARBA00022729"/>
    </source>
</evidence>
<keyword evidence="2" id="KW-0645">Protease</keyword>
<dbReference type="GO" id="GO:0006508">
    <property type="term" value="P:proteolysis"/>
    <property type="evidence" value="ECO:0007669"/>
    <property type="project" value="UniProtKB-KW"/>
</dbReference>
<dbReference type="PROSITE" id="PS00139">
    <property type="entry name" value="THIOL_PROTEASE_CYS"/>
    <property type="match status" value="1"/>
</dbReference>
<protein>
    <submittedName>
        <fullName evidence="10">Cysteine proteinase RD21a</fullName>
    </submittedName>
</protein>
<gene>
    <name evidence="10" type="primary">RD21A_4</name>
    <name evidence="10" type="ORF">g.28309</name>
</gene>
<dbReference type="InterPro" id="IPR038765">
    <property type="entry name" value="Papain-like_cys_pep_sf"/>
</dbReference>
<evidence type="ECO:0000259" key="8">
    <source>
        <dbReference type="SMART" id="SM00645"/>
    </source>
</evidence>
<evidence type="ECO:0000256" key="5">
    <source>
        <dbReference type="ARBA" id="ARBA00022807"/>
    </source>
</evidence>
<dbReference type="InterPro" id="IPR039417">
    <property type="entry name" value="Peptidase_C1A_papain-like"/>
</dbReference>
<dbReference type="PANTHER" id="PTHR12411">
    <property type="entry name" value="CYSTEINE PROTEASE FAMILY C1-RELATED"/>
    <property type="match status" value="1"/>
</dbReference>
<dbReference type="SMART" id="SM00848">
    <property type="entry name" value="Inhibitor_I29"/>
    <property type="match status" value="1"/>
</dbReference>
<dbReference type="SMART" id="SM00645">
    <property type="entry name" value="Pept_C1"/>
    <property type="match status" value="1"/>
</dbReference>
<dbReference type="GO" id="GO:0008234">
    <property type="term" value="F:cysteine-type peptidase activity"/>
    <property type="evidence" value="ECO:0007669"/>
    <property type="project" value="UniProtKB-KW"/>
</dbReference>
<evidence type="ECO:0000256" key="6">
    <source>
        <dbReference type="ARBA" id="ARBA00023157"/>
    </source>
</evidence>
<dbReference type="InterPro" id="IPR013128">
    <property type="entry name" value="Peptidase_C1A"/>
</dbReference>
<evidence type="ECO:0000256" key="2">
    <source>
        <dbReference type="ARBA" id="ARBA00022670"/>
    </source>
</evidence>
<dbReference type="AlphaFoldDB" id="A0A1D1Y9J1"/>
<keyword evidence="5" id="KW-0788">Thiol protease</keyword>
<comment type="similarity">
    <text evidence="1">Belongs to the peptidase C1 family.</text>
</comment>
<feature type="domain" description="Peptidase C1A papain C-terminal" evidence="8">
    <location>
        <begin position="143"/>
        <end position="352"/>
    </location>
</feature>
<evidence type="ECO:0000259" key="9">
    <source>
        <dbReference type="SMART" id="SM00848"/>
    </source>
</evidence>
<accession>A0A1D1Y9J1</accession>
<keyword evidence="6" id="KW-1015">Disulfide bond</keyword>
<dbReference type="InterPro" id="IPR000169">
    <property type="entry name" value="Pept_cys_AS"/>
</dbReference>
<dbReference type="InterPro" id="IPR000668">
    <property type="entry name" value="Peptidase_C1A_C"/>
</dbReference>
<proteinExistence type="inferred from homology"/>
<dbReference type="Pfam" id="PF00112">
    <property type="entry name" value="Peptidase_C1"/>
    <property type="match status" value="1"/>
</dbReference>
<sequence>MGSYRVIVRMAFLSTWFCISSALDMSIVNYEKIDGVRETLRSEEEMRWLHEEWSVRFDKSYGELKEKERRFEIFKDNLRFIDEHNHPRNNHTYTVGLNDLADLTHEEYQAKYVNPWLSMNAHSSLKVSNENASDYLDDEVGQLPGFVDWRASGAVGPVINQGDCGSCWAWAAVATVEALHHIRTGQLISLSAQQLVDCVPNGCKGGWVQRGLSFIVTNRGVATAESYPYTKKDGTCDRSPKVVSIDSTRQVPANNEKALQRAVSRQPVGISMEATGRDFQLYSRGIFNGQCGPGDNHVVVIVGYGTENGQDYWLIKNTFGLLWGERGYARMERNIFSQFGKCGIARHPYYPERN</sequence>
<dbReference type="PRINTS" id="PR00705">
    <property type="entry name" value="PAPAIN"/>
</dbReference>
<keyword evidence="3 7" id="KW-0732">Signal</keyword>
<reference evidence="10" key="1">
    <citation type="submission" date="2015-07" db="EMBL/GenBank/DDBJ databases">
        <title>Transcriptome Assembly of Anthurium amnicola.</title>
        <authorList>
            <person name="Suzuki J."/>
        </authorList>
    </citation>
    <scope>NUCLEOTIDE SEQUENCE</scope>
</reference>
<dbReference type="Gene3D" id="3.90.70.10">
    <property type="entry name" value="Cysteine proteinases"/>
    <property type="match status" value="1"/>
</dbReference>
<evidence type="ECO:0000313" key="10">
    <source>
        <dbReference type="EMBL" id="JAT51312.1"/>
    </source>
</evidence>
<dbReference type="Pfam" id="PF08246">
    <property type="entry name" value="Inhibitor_I29"/>
    <property type="match status" value="1"/>
</dbReference>
<organism evidence="10">
    <name type="scientific">Anthurium amnicola</name>
    <dbReference type="NCBI Taxonomy" id="1678845"/>
    <lineage>
        <taxon>Eukaryota</taxon>
        <taxon>Viridiplantae</taxon>
        <taxon>Streptophyta</taxon>
        <taxon>Embryophyta</taxon>
        <taxon>Tracheophyta</taxon>
        <taxon>Spermatophyta</taxon>
        <taxon>Magnoliopsida</taxon>
        <taxon>Liliopsida</taxon>
        <taxon>Araceae</taxon>
        <taxon>Pothoideae</taxon>
        <taxon>Potheae</taxon>
        <taxon>Anthurium</taxon>
    </lineage>
</organism>
<dbReference type="CDD" id="cd02248">
    <property type="entry name" value="Peptidase_C1A"/>
    <property type="match status" value="1"/>
</dbReference>
<name>A0A1D1Y9J1_9ARAE</name>
<feature type="domain" description="Cathepsin propeptide inhibitor" evidence="9">
    <location>
        <begin position="50"/>
        <end position="108"/>
    </location>
</feature>
<dbReference type="EMBL" id="GDJX01016624">
    <property type="protein sequence ID" value="JAT51312.1"/>
    <property type="molecule type" value="Transcribed_RNA"/>
</dbReference>
<keyword evidence="4" id="KW-0378">Hydrolase</keyword>